<dbReference type="PANTHER" id="PTHR10927:SF2">
    <property type="entry name" value="RESTRICTION OF TELOMERE CAPPING PROTEIN 3"/>
    <property type="match status" value="1"/>
</dbReference>
<dbReference type="PANTHER" id="PTHR10927">
    <property type="entry name" value="RIBOSOME MATURATION PROTEIN SBDS"/>
    <property type="match status" value="1"/>
</dbReference>
<evidence type="ECO:0000313" key="2">
    <source>
        <dbReference type="Proteomes" id="UP000439903"/>
    </source>
</evidence>
<dbReference type="AlphaFoldDB" id="A0A8H3WTL3"/>
<dbReference type="EMBL" id="WTPW01003374">
    <property type="protein sequence ID" value="KAF0345092.1"/>
    <property type="molecule type" value="Genomic_DNA"/>
</dbReference>
<organism evidence="1 2">
    <name type="scientific">Gigaspora margarita</name>
    <dbReference type="NCBI Taxonomy" id="4874"/>
    <lineage>
        <taxon>Eukaryota</taxon>
        <taxon>Fungi</taxon>
        <taxon>Fungi incertae sedis</taxon>
        <taxon>Mucoromycota</taxon>
        <taxon>Glomeromycotina</taxon>
        <taxon>Glomeromycetes</taxon>
        <taxon>Diversisporales</taxon>
        <taxon>Gigasporaceae</taxon>
        <taxon>Gigaspora</taxon>
    </lineage>
</organism>
<proteinExistence type="predicted"/>
<dbReference type="InterPro" id="IPR039100">
    <property type="entry name" value="Sdo1/SBDS-like"/>
</dbReference>
<evidence type="ECO:0000313" key="1">
    <source>
        <dbReference type="EMBL" id="KAF0345092.1"/>
    </source>
</evidence>
<keyword evidence="2" id="KW-1185">Reference proteome</keyword>
<name>A0A8H3WTL3_GIGMA</name>
<dbReference type="InterPro" id="IPR036786">
    <property type="entry name" value="Ribosome_mat_SBDS_N_sf"/>
</dbReference>
<accession>A0A8H3WTL3</accession>
<sequence>MAISQDDSRVIFKSKNTRDEFFVFANPDLVHQWRKDKTIPLVDVVQSFEVYETYNGGNEGIAGRPSKQKLENSFGTSDNGKVIQQIIQEGIIHDAHKGHERPTLKDHKAVMNESRGRGAFTS</sequence>
<dbReference type="Pfam" id="PF01172">
    <property type="entry name" value="SBDS_N"/>
    <property type="match status" value="1"/>
</dbReference>
<reference evidence="1 2" key="1">
    <citation type="journal article" date="2019" name="Environ. Microbiol.">
        <title>At the nexus of three kingdoms: the genome of the mycorrhizal fungus Gigaspora margarita provides insights into plant, endobacterial and fungal interactions.</title>
        <authorList>
            <person name="Venice F."/>
            <person name="Ghignone S."/>
            <person name="Salvioli di Fossalunga A."/>
            <person name="Amselem J."/>
            <person name="Novero M."/>
            <person name="Xianan X."/>
            <person name="Sedzielewska Toro K."/>
            <person name="Morin E."/>
            <person name="Lipzen A."/>
            <person name="Grigoriev I.V."/>
            <person name="Henrissat B."/>
            <person name="Martin F.M."/>
            <person name="Bonfante P."/>
        </authorList>
    </citation>
    <scope>NUCLEOTIDE SEQUENCE [LARGE SCALE GENOMIC DNA]</scope>
    <source>
        <strain evidence="1 2">BEG34</strain>
    </source>
</reference>
<dbReference type="Proteomes" id="UP000439903">
    <property type="component" value="Unassembled WGS sequence"/>
</dbReference>
<comment type="caution">
    <text evidence="1">The sequence shown here is derived from an EMBL/GenBank/DDBJ whole genome shotgun (WGS) entry which is preliminary data.</text>
</comment>
<gene>
    <name evidence="1" type="ORF">F8M41_015899</name>
</gene>
<dbReference type="InterPro" id="IPR019783">
    <property type="entry name" value="SDO1/SBDS_N"/>
</dbReference>
<dbReference type="OrthoDB" id="2567806at2759"/>
<dbReference type="Gene3D" id="3.30.1250.10">
    <property type="entry name" value="Ribosome maturation protein SBDS, N-terminal domain"/>
    <property type="match status" value="1"/>
</dbReference>
<dbReference type="SUPFAM" id="SSF89895">
    <property type="entry name" value="FYSH domain"/>
    <property type="match status" value="1"/>
</dbReference>
<protein>
    <submittedName>
        <fullName evidence="1">FYSH domain-containing protein</fullName>
    </submittedName>
</protein>